<organism evidence="4 5">
    <name type="scientific">Hypsizygus marmoreus</name>
    <name type="common">White beech mushroom</name>
    <name type="synonym">Agaricus marmoreus</name>
    <dbReference type="NCBI Taxonomy" id="39966"/>
    <lineage>
        <taxon>Eukaryota</taxon>
        <taxon>Fungi</taxon>
        <taxon>Dikarya</taxon>
        <taxon>Basidiomycota</taxon>
        <taxon>Agaricomycotina</taxon>
        <taxon>Agaricomycetes</taxon>
        <taxon>Agaricomycetidae</taxon>
        <taxon>Agaricales</taxon>
        <taxon>Tricholomatineae</taxon>
        <taxon>Lyophyllaceae</taxon>
        <taxon>Hypsizygus</taxon>
    </lineage>
</organism>
<dbReference type="PANTHER" id="PTHR10366:SF564">
    <property type="entry name" value="STEROL-4-ALPHA-CARBOXYLATE 3-DEHYDROGENASE, DECARBOXYLATING"/>
    <property type="match status" value="1"/>
</dbReference>
<evidence type="ECO:0000256" key="1">
    <source>
        <dbReference type="ARBA" id="ARBA00023002"/>
    </source>
</evidence>
<dbReference type="InterPro" id="IPR001509">
    <property type="entry name" value="Epimerase_deHydtase"/>
</dbReference>
<name>A0A369JD79_HYPMA</name>
<protein>
    <recommendedName>
        <fullName evidence="3">NAD-dependent epimerase/dehydratase domain-containing protein</fullName>
    </recommendedName>
</protein>
<dbReference type="GO" id="GO:0016616">
    <property type="term" value="F:oxidoreductase activity, acting on the CH-OH group of donors, NAD or NADP as acceptor"/>
    <property type="evidence" value="ECO:0007669"/>
    <property type="project" value="TreeGrafter"/>
</dbReference>
<evidence type="ECO:0000259" key="3">
    <source>
        <dbReference type="Pfam" id="PF01370"/>
    </source>
</evidence>
<dbReference type="PANTHER" id="PTHR10366">
    <property type="entry name" value="NAD DEPENDENT EPIMERASE/DEHYDRATASE"/>
    <property type="match status" value="1"/>
</dbReference>
<evidence type="ECO:0000256" key="2">
    <source>
        <dbReference type="ARBA" id="ARBA00023445"/>
    </source>
</evidence>
<proteinExistence type="inferred from homology"/>
<dbReference type="InterPro" id="IPR050425">
    <property type="entry name" value="NAD(P)_dehydrat-like"/>
</dbReference>
<evidence type="ECO:0000313" key="5">
    <source>
        <dbReference type="Proteomes" id="UP000076154"/>
    </source>
</evidence>
<evidence type="ECO:0000313" key="4">
    <source>
        <dbReference type="EMBL" id="RDB17384.1"/>
    </source>
</evidence>
<dbReference type="InParanoid" id="A0A369JD79"/>
<comment type="similarity">
    <text evidence="2">Belongs to the NAD(P)-dependent epimerase/dehydratase family. Dihydroflavonol-4-reductase subfamily.</text>
</comment>
<dbReference type="SUPFAM" id="SSF51735">
    <property type="entry name" value="NAD(P)-binding Rossmann-fold domains"/>
    <property type="match status" value="1"/>
</dbReference>
<dbReference type="STRING" id="39966.A0A369JD79"/>
<dbReference type="InterPro" id="IPR036291">
    <property type="entry name" value="NAD(P)-bd_dom_sf"/>
</dbReference>
<dbReference type="EMBL" id="LUEZ02000113">
    <property type="protein sequence ID" value="RDB17384.1"/>
    <property type="molecule type" value="Genomic_DNA"/>
</dbReference>
<comment type="caution">
    <text evidence="4">The sequence shown here is derived from an EMBL/GenBank/DDBJ whole genome shotgun (WGS) entry which is preliminary data.</text>
</comment>
<keyword evidence="1" id="KW-0560">Oxidoreductase</keyword>
<keyword evidence="5" id="KW-1185">Reference proteome</keyword>
<gene>
    <name evidence="4" type="ORF">Hypma_001850</name>
</gene>
<dbReference type="AlphaFoldDB" id="A0A369JD79"/>
<accession>A0A369JD79</accession>
<dbReference type="Gene3D" id="3.40.50.720">
    <property type="entry name" value="NAD(P)-binding Rossmann-like Domain"/>
    <property type="match status" value="1"/>
</dbReference>
<dbReference type="Pfam" id="PF01370">
    <property type="entry name" value="Epimerase"/>
    <property type="match status" value="1"/>
</dbReference>
<sequence>MPELILVTGASGFLGSHILVQLLENGYSVRALLRGPKVAELRDRYASYGDRFEAVEISDIATDNFSDALKGVDAIIHSGTPVPNTTFTEAQLNNTIDGVLNVVKQAEKAGIKRVVVTSSISTVVHPTTRFTDQDWLPTTREAAMNGSPMSRYSAAKTLAERELWAFADAHPDLDITALNPPFFYGPFVEGFNLPRPNYALSTNMFLYSLLSPSGQYPPSPGHIDVRDAAKAHVLALSSPPTATVGRKRIIIASPREFGFKATVDLIAEKRPELKERLIKAPAPAQPFKRVPVNFGRVEEVLGFRQDEFRTIEETILGTIDSLLSFEKEWVKQGLEVSVPVFSG</sequence>
<reference evidence="4" key="1">
    <citation type="submission" date="2018-04" db="EMBL/GenBank/DDBJ databases">
        <title>Whole genome sequencing of Hypsizygus marmoreus.</title>
        <authorList>
            <person name="Choi I.-G."/>
            <person name="Min B."/>
            <person name="Kim J.-G."/>
            <person name="Kim S."/>
            <person name="Oh Y.-L."/>
            <person name="Kong W.-S."/>
            <person name="Park H."/>
            <person name="Jeong J."/>
            <person name="Song E.-S."/>
        </authorList>
    </citation>
    <scope>NUCLEOTIDE SEQUENCE [LARGE SCALE GENOMIC DNA]</scope>
    <source>
        <strain evidence="4">51987-8</strain>
    </source>
</reference>
<dbReference type="Proteomes" id="UP000076154">
    <property type="component" value="Unassembled WGS sequence"/>
</dbReference>
<feature type="domain" description="NAD-dependent epimerase/dehydratase" evidence="3">
    <location>
        <begin position="5"/>
        <end position="241"/>
    </location>
</feature>
<dbReference type="OrthoDB" id="2735536at2759"/>